<proteinExistence type="predicted"/>
<protein>
    <submittedName>
        <fullName evidence="2">Uncharacterized protein</fullName>
    </submittedName>
</protein>
<evidence type="ECO:0000256" key="1">
    <source>
        <dbReference type="SAM" id="MobiDB-lite"/>
    </source>
</evidence>
<reference evidence="2" key="1">
    <citation type="submission" date="2018-02" db="EMBL/GenBank/DDBJ databases">
        <title>Rhizophora mucronata_Transcriptome.</title>
        <authorList>
            <person name="Meera S.P."/>
            <person name="Sreeshan A."/>
            <person name="Augustine A."/>
        </authorList>
    </citation>
    <scope>NUCLEOTIDE SEQUENCE</scope>
    <source>
        <tissue evidence="2">Leaf</tissue>
    </source>
</reference>
<feature type="region of interest" description="Disordered" evidence="1">
    <location>
        <begin position="1"/>
        <end position="39"/>
    </location>
</feature>
<sequence length="39" mass="4663">MRRDKKTRKKKVTITNEEASEISSNNKNKDRHNYKSIIT</sequence>
<organism evidence="2">
    <name type="scientific">Rhizophora mucronata</name>
    <name type="common">Asiatic mangrove</name>
    <dbReference type="NCBI Taxonomy" id="61149"/>
    <lineage>
        <taxon>Eukaryota</taxon>
        <taxon>Viridiplantae</taxon>
        <taxon>Streptophyta</taxon>
        <taxon>Embryophyta</taxon>
        <taxon>Tracheophyta</taxon>
        <taxon>Spermatophyta</taxon>
        <taxon>Magnoliopsida</taxon>
        <taxon>eudicotyledons</taxon>
        <taxon>Gunneridae</taxon>
        <taxon>Pentapetalae</taxon>
        <taxon>rosids</taxon>
        <taxon>fabids</taxon>
        <taxon>Malpighiales</taxon>
        <taxon>Rhizophoraceae</taxon>
        <taxon>Rhizophora</taxon>
    </lineage>
</organism>
<dbReference type="AlphaFoldDB" id="A0A2P2JZ03"/>
<dbReference type="EMBL" id="GGEC01018208">
    <property type="protein sequence ID" value="MBW98691.1"/>
    <property type="molecule type" value="Transcribed_RNA"/>
</dbReference>
<evidence type="ECO:0000313" key="2">
    <source>
        <dbReference type="EMBL" id="MBW98691.1"/>
    </source>
</evidence>
<accession>A0A2P2JZ03</accession>
<feature type="compositionally biased region" description="Basic residues" evidence="1">
    <location>
        <begin position="1"/>
        <end position="12"/>
    </location>
</feature>
<name>A0A2P2JZ03_RHIMU</name>
<feature type="compositionally biased region" description="Polar residues" evidence="1">
    <location>
        <begin position="13"/>
        <end position="26"/>
    </location>
</feature>